<feature type="transmembrane region" description="Helical" evidence="1">
    <location>
        <begin position="88"/>
        <end position="112"/>
    </location>
</feature>
<dbReference type="InterPro" id="IPR018764">
    <property type="entry name" value="RskA_C"/>
</dbReference>
<dbReference type="RefSeq" id="WP_322133004.1">
    <property type="nucleotide sequence ID" value="NZ_CP085036.1"/>
</dbReference>
<name>A0ABT6KNF7_9MICO</name>
<reference evidence="3 4" key="1">
    <citation type="submission" date="2023-04" db="EMBL/GenBank/DDBJ databases">
        <title>Genome Encyclopedia of Bacteria and Archaea VI: Functional Genomics of Type Strains.</title>
        <authorList>
            <person name="Whitman W."/>
        </authorList>
    </citation>
    <scope>NUCLEOTIDE SEQUENCE [LARGE SCALE GENOMIC DNA]</scope>
    <source>
        <strain evidence="3 4">SG_E_30_P1</strain>
    </source>
</reference>
<evidence type="ECO:0000313" key="3">
    <source>
        <dbReference type="EMBL" id="MDH6180662.1"/>
    </source>
</evidence>
<dbReference type="Proteomes" id="UP001160142">
    <property type="component" value="Unassembled WGS sequence"/>
</dbReference>
<keyword evidence="1" id="KW-0472">Membrane</keyword>
<comment type="caution">
    <text evidence="3">The sequence shown here is derived from an EMBL/GenBank/DDBJ whole genome shotgun (WGS) entry which is preliminary data.</text>
</comment>
<keyword evidence="1" id="KW-1133">Transmembrane helix</keyword>
<gene>
    <name evidence="3" type="ORF">M2152_000844</name>
</gene>
<evidence type="ECO:0000256" key="1">
    <source>
        <dbReference type="SAM" id="Phobius"/>
    </source>
</evidence>
<feature type="domain" description="Anti-sigma K factor RskA C-terminal" evidence="2">
    <location>
        <begin position="93"/>
        <end position="219"/>
    </location>
</feature>
<organism evidence="3 4">
    <name type="scientific">Antiquaquibacter oligotrophicus</name>
    <dbReference type="NCBI Taxonomy" id="2880260"/>
    <lineage>
        <taxon>Bacteria</taxon>
        <taxon>Bacillati</taxon>
        <taxon>Actinomycetota</taxon>
        <taxon>Actinomycetes</taxon>
        <taxon>Micrococcales</taxon>
        <taxon>Microbacteriaceae</taxon>
        <taxon>Antiquaquibacter</taxon>
    </lineage>
</organism>
<accession>A0ABT6KNF7</accession>
<dbReference type="EMBL" id="JARXVQ010000001">
    <property type="protein sequence ID" value="MDH6180662.1"/>
    <property type="molecule type" value="Genomic_DNA"/>
</dbReference>
<dbReference type="Pfam" id="PF10099">
    <property type="entry name" value="RskA_C"/>
    <property type="match status" value="1"/>
</dbReference>
<evidence type="ECO:0000259" key="2">
    <source>
        <dbReference type="Pfam" id="PF10099"/>
    </source>
</evidence>
<sequence>MHHIDPDDLAIIALGETTGMDDQLGHLADCPTCASEVEILARAARVGRSTLDAELLVPSPRVWERIVAEVADAAPAPAAVTPLRRRSWIPLVIAAALAVILGAGGIATWQMLRPVSSVVLASATLDAFPDWPGARGEALVEESPDGARVVRLDIDVPEERNGYTEVWLITSDATKLVSLGTVQGTSGVFPIPDGIDISEYDLVDVSAEPLDGDPAHSGDSIVRGQLTIS</sequence>
<evidence type="ECO:0000313" key="4">
    <source>
        <dbReference type="Proteomes" id="UP001160142"/>
    </source>
</evidence>
<protein>
    <recommendedName>
        <fullName evidence="2">Anti-sigma K factor RskA C-terminal domain-containing protein</fullName>
    </recommendedName>
</protein>
<keyword evidence="1" id="KW-0812">Transmembrane</keyword>
<proteinExistence type="predicted"/>
<keyword evidence="4" id="KW-1185">Reference proteome</keyword>